<dbReference type="EMBL" id="JABAYA010000061">
    <property type="protein sequence ID" value="KAF7727258.1"/>
    <property type="molecule type" value="Genomic_DNA"/>
</dbReference>
<feature type="compositionally biased region" description="Basic and acidic residues" evidence="2">
    <location>
        <begin position="236"/>
        <end position="245"/>
    </location>
</feature>
<organism evidence="3 4">
    <name type="scientific">Apophysomyces ossiformis</name>
    <dbReference type="NCBI Taxonomy" id="679940"/>
    <lineage>
        <taxon>Eukaryota</taxon>
        <taxon>Fungi</taxon>
        <taxon>Fungi incertae sedis</taxon>
        <taxon>Mucoromycota</taxon>
        <taxon>Mucoromycotina</taxon>
        <taxon>Mucoromycetes</taxon>
        <taxon>Mucorales</taxon>
        <taxon>Mucorineae</taxon>
        <taxon>Mucoraceae</taxon>
        <taxon>Apophysomyces</taxon>
    </lineage>
</organism>
<accession>A0A8H7BPD2</accession>
<feature type="compositionally biased region" description="Acidic residues" evidence="2">
    <location>
        <begin position="54"/>
        <end position="68"/>
    </location>
</feature>
<feature type="compositionally biased region" description="Low complexity" evidence="2">
    <location>
        <begin position="186"/>
        <end position="199"/>
    </location>
</feature>
<feature type="region of interest" description="Disordered" evidence="2">
    <location>
        <begin position="354"/>
        <end position="373"/>
    </location>
</feature>
<protein>
    <submittedName>
        <fullName evidence="3">Uncharacterized protein</fullName>
    </submittedName>
</protein>
<feature type="region of interest" description="Disordered" evidence="2">
    <location>
        <begin position="123"/>
        <end position="199"/>
    </location>
</feature>
<feature type="compositionally biased region" description="Acidic residues" evidence="2">
    <location>
        <begin position="125"/>
        <end position="155"/>
    </location>
</feature>
<dbReference type="PANTHER" id="PTHR46430:SF1">
    <property type="entry name" value="CHITIN SYNTHASE REGULATOR SKT5-RELATED"/>
    <property type="match status" value="1"/>
</dbReference>
<keyword evidence="1" id="KW-0677">Repeat</keyword>
<comment type="caution">
    <text evidence="3">The sequence shown here is derived from an EMBL/GenBank/DDBJ whole genome shotgun (WGS) entry which is preliminary data.</text>
</comment>
<dbReference type="Proteomes" id="UP000605846">
    <property type="component" value="Unassembled WGS sequence"/>
</dbReference>
<evidence type="ECO:0000256" key="1">
    <source>
        <dbReference type="ARBA" id="ARBA00022737"/>
    </source>
</evidence>
<dbReference type="AlphaFoldDB" id="A0A8H7BPD2"/>
<dbReference type="SUPFAM" id="SSF81901">
    <property type="entry name" value="HCP-like"/>
    <property type="match status" value="1"/>
</dbReference>
<dbReference type="Gene3D" id="1.25.40.10">
    <property type="entry name" value="Tetratricopeptide repeat domain"/>
    <property type="match status" value="1"/>
</dbReference>
<keyword evidence="4" id="KW-1185">Reference proteome</keyword>
<name>A0A8H7BPD2_9FUNG</name>
<dbReference type="InterPro" id="IPR051726">
    <property type="entry name" value="Chitin_Synth_Reg"/>
</dbReference>
<proteinExistence type="predicted"/>
<feature type="region of interest" description="Disordered" evidence="2">
    <location>
        <begin position="229"/>
        <end position="254"/>
    </location>
</feature>
<feature type="region of interest" description="Disordered" evidence="2">
    <location>
        <begin position="45"/>
        <end position="98"/>
    </location>
</feature>
<dbReference type="InterPro" id="IPR011990">
    <property type="entry name" value="TPR-like_helical_dom_sf"/>
</dbReference>
<dbReference type="OrthoDB" id="272077at2759"/>
<evidence type="ECO:0000256" key="2">
    <source>
        <dbReference type="SAM" id="MobiDB-lite"/>
    </source>
</evidence>
<evidence type="ECO:0000313" key="4">
    <source>
        <dbReference type="Proteomes" id="UP000605846"/>
    </source>
</evidence>
<evidence type="ECO:0000313" key="3">
    <source>
        <dbReference type="EMBL" id="KAF7727258.1"/>
    </source>
</evidence>
<sequence length="612" mass="68041">MSTSIIYAQMPRPQQWSTHASTAAIENLPVRRIVTVQNLTLEEPTTSGTLVIQESDDEDYEEEEEQEQQEQQQQQQQEKEGVGFAQLKKPLPKIPSFSQRAPVRSPFVMQDLREAFSWDRRLEPIVEDQDTTTESDIELSDAGAEEEEPNAIEEFDPSRDSDPLLDQQHPPPVVRHYRSSDGWRWSTTSQTDLSQSDASQISKEGIILPASAEDTQSSSSIHKVATERNAMPTKQQQHDQQDKAEFANTDKPNIDTIDSKTEIARDLQPIGVTPPELHADQEAPENAMSLPSALNGLGRKVSKELLSHHAEKEPHDNDTIEDENSGFTAPISYVLQQQQHRQASLGALRSSTSLCSRDSSISGRPRSDPTCSPSVMARSLLGNVSEDVGWNSVRSSRLCPCTRYDSHEAGCIFATGPSSVETGFIPLQPSRSTPLSSSGESAGSGAAMSRLSIASFSLTHDKDAIKTYRRMAAKTHDREVQMTYANYLLKVAAMYEDKNHPQNATRSVTRRRLLEEAEYWIDRLAKAGKAEALLMKGRWLLEGPESGCVSDSYQRVQPTKAARCFQTAAKAGCVDAEYELARYWKQREEISKAMACYKSAASKGHTMACYVN</sequence>
<dbReference type="PANTHER" id="PTHR46430">
    <property type="entry name" value="PROTEIN SKT5-RELATED"/>
    <property type="match status" value="1"/>
</dbReference>
<reference evidence="3" key="1">
    <citation type="submission" date="2020-01" db="EMBL/GenBank/DDBJ databases">
        <title>Genome Sequencing of Three Apophysomyces-Like Fungal Strains Confirms a Novel Fungal Genus in the Mucoromycota with divergent Burkholderia-like Endosymbiotic Bacteria.</title>
        <authorList>
            <person name="Stajich J.E."/>
            <person name="Macias A.M."/>
            <person name="Carter-House D."/>
            <person name="Lovett B."/>
            <person name="Kasson L.R."/>
            <person name="Berry K."/>
            <person name="Grigoriev I."/>
            <person name="Chang Y."/>
            <person name="Spatafora J."/>
            <person name="Kasson M.T."/>
        </authorList>
    </citation>
    <scope>NUCLEOTIDE SEQUENCE</scope>
    <source>
        <strain evidence="3">NRRL A-21654</strain>
    </source>
</reference>
<gene>
    <name evidence="3" type="ORF">EC973_007871</name>
</gene>